<proteinExistence type="inferred from homology"/>
<feature type="transmembrane region" description="Helical" evidence="11">
    <location>
        <begin position="61"/>
        <end position="79"/>
    </location>
</feature>
<evidence type="ECO:0000256" key="4">
    <source>
        <dbReference type="ARBA" id="ARBA00022679"/>
    </source>
</evidence>
<evidence type="ECO:0000256" key="8">
    <source>
        <dbReference type="ARBA" id="ARBA00023098"/>
    </source>
</evidence>
<evidence type="ECO:0000256" key="3">
    <source>
        <dbReference type="ARBA" id="ARBA00022516"/>
    </source>
</evidence>
<keyword evidence="13" id="KW-1185">Reference proteome</keyword>
<evidence type="ECO:0000256" key="10">
    <source>
        <dbReference type="ARBA" id="ARBA00023315"/>
    </source>
</evidence>
<dbReference type="PANTHER" id="PTHR12317:SF63">
    <property type="entry name" value="DIACYLGLYCEROL O-ACYLTRANSFERASE 2"/>
    <property type="match status" value="1"/>
</dbReference>
<keyword evidence="4 11" id="KW-0808">Transferase</keyword>
<dbReference type="EMBL" id="JAAALK010000283">
    <property type="protein sequence ID" value="KAG8072117.1"/>
    <property type="molecule type" value="Genomic_DNA"/>
</dbReference>
<dbReference type="GO" id="GO:0019432">
    <property type="term" value="P:triglyceride biosynthetic process"/>
    <property type="evidence" value="ECO:0007669"/>
    <property type="project" value="TreeGrafter"/>
</dbReference>
<comment type="caution">
    <text evidence="12">The sequence shown here is derived from an EMBL/GenBank/DDBJ whole genome shotgun (WGS) entry which is preliminary data.</text>
</comment>
<accession>A0A8J5SLY6</accession>
<sequence length="333" mass="37155">MGAGNGLCGGAVGEASSAADDGTTVFRGTVYSPLRTTVALTLWLGAIHFNAFLLLGSLFLFPRRVAALVLATQLFFMFVPINDRDRLGRKIARFISNYVIGYFPVTLHVEDYKAFHPSRAYVFGYEPHSVLPIALGALLDLAGFMPLPKIKVLASSAVFYTPFLRQIWTWLGLVPASRKNFYSYLKAGYSCVIVPGGVQEMLHMDHDSEVVFLKSRKGFVKIAMETGSPLVPVFSFGQSFVYKWWRPGGKLIIKIARAIKFTPVIFWGKFGTPIPFATPMHVAVGRPIEVKKNPHPTFDEINEVHEQFVIALQELFEKYKTKAGYPNLNLRVL</sequence>
<dbReference type="CDD" id="cd07987">
    <property type="entry name" value="LPLAT_MGAT-like"/>
    <property type="match status" value="1"/>
</dbReference>
<keyword evidence="9 11" id="KW-0472">Membrane</keyword>
<dbReference type="PANTHER" id="PTHR12317">
    <property type="entry name" value="DIACYLGLYCEROL O-ACYLTRANSFERASE"/>
    <property type="match status" value="1"/>
</dbReference>
<dbReference type="EC" id="2.3.1.-" evidence="11"/>
<keyword evidence="6 11" id="KW-0256">Endoplasmic reticulum</keyword>
<dbReference type="Pfam" id="PF03982">
    <property type="entry name" value="DAGAT"/>
    <property type="match status" value="1"/>
</dbReference>
<keyword evidence="3" id="KW-0444">Lipid biosynthesis</keyword>
<feature type="transmembrane region" description="Helical" evidence="11">
    <location>
        <begin position="37"/>
        <end position="55"/>
    </location>
</feature>
<evidence type="ECO:0000256" key="11">
    <source>
        <dbReference type="RuleBase" id="RU367023"/>
    </source>
</evidence>
<evidence type="ECO:0000256" key="7">
    <source>
        <dbReference type="ARBA" id="ARBA00022989"/>
    </source>
</evidence>
<keyword evidence="8" id="KW-0443">Lipid metabolism</keyword>
<dbReference type="InterPro" id="IPR007130">
    <property type="entry name" value="DAGAT"/>
</dbReference>
<dbReference type="GO" id="GO:0005789">
    <property type="term" value="C:endoplasmic reticulum membrane"/>
    <property type="evidence" value="ECO:0007669"/>
    <property type="project" value="UniProtKB-SubCell"/>
</dbReference>
<evidence type="ECO:0000313" key="13">
    <source>
        <dbReference type="Proteomes" id="UP000729402"/>
    </source>
</evidence>
<keyword evidence="7 11" id="KW-1133">Transmembrane helix</keyword>
<evidence type="ECO:0000256" key="1">
    <source>
        <dbReference type="ARBA" id="ARBA00004477"/>
    </source>
</evidence>
<evidence type="ECO:0000256" key="6">
    <source>
        <dbReference type="ARBA" id="ARBA00022824"/>
    </source>
</evidence>
<dbReference type="OrthoDB" id="264532at2759"/>
<reference evidence="12" key="2">
    <citation type="submission" date="2021-02" db="EMBL/GenBank/DDBJ databases">
        <authorList>
            <person name="Kimball J.A."/>
            <person name="Haas M.W."/>
            <person name="Macchietto M."/>
            <person name="Kono T."/>
            <person name="Duquette J."/>
            <person name="Shao M."/>
        </authorList>
    </citation>
    <scope>NUCLEOTIDE SEQUENCE</scope>
    <source>
        <tissue evidence="12">Fresh leaf tissue</tissue>
    </source>
</reference>
<comment type="similarity">
    <text evidence="2 11">Belongs to the diacylglycerol acyltransferase family.</text>
</comment>
<evidence type="ECO:0000256" key="2">
    <source>
        <dbReference type="ARBA" id="ARBA00005420"/>
    </source>
</evidence>
<name>A0A8J5SLY6_ZIZPA</name>
<organism evidence="12 13">
    <name type="scientific">Zizania palustris</name>
    <name type="common">Northern wild rice</name>
    <dbReference type="NCBI Taxonomy" id="103762"/>
    <lineage>
        <taxon>Eukaryota</taxon>
        <taxon>Viridiplantae</taxon>
        <taxon>Streptophyta</taxon>
        <taxon>Embryophyta</taxon>
        <taxon>Tracheophyta</taxon>
        <taxon>Spermatophyta</taxon>
        <taxon>Magnoliopsida</taxon>
        <taxon>Liliopsida</taxon>
        <taxon>Poales</taxon>
        <taxon>Poaceae</taxon>
        <taxon>BOP clade</taxon>
        <taxon>Oryzoideae</taxon>
        <taxon>Oryzeae</taxon>
        <taxon>Zizaniinae</taxon>
        <taxon>Zizania</taxon>
    </lineage>
</organism>
<evidence type="ECO:0000313" key="12">
    <source>
        <dbReference type="EMBL" id="KAG8072117.1"/>
    </source>
</evidence>
<gene>
    <name evidence="12" type="ORF">GUJ93_ZPchr0006g43046</name>
</gene>
<evidence type="ECO:0000256" key="5">
    <source>
        <dbReference type="ARBA" id="ARBA00022692"/>
    </source>
</evidence>
<protein>
    <recommendedName>
        <fullName evidence="11">Acyltransferase</fullName>
        <ecNumber evidence="11">2.3.1.-</ecNumber>
    </recommendedName>
</protein>
<keyword evidence="10" id="KW-0012">Acyltransferase</keyword>
<dbReference type="GO" id="GO:0004144">
    <property type="term" value="F:diacylglycerol O-acyltransferase activity"/>
    <property type="evidence" value="ECO:0007669"/>
    <property type="project" value="TreeGrafter"/>
</dbReference>
<keyword evidence="5 11" id="KW-0812">Transmembrane</keyword>
<evidence type="ECO:0000256" key="9">
    <source>
        <dbReference type="ARBA" id="ARBA00023136"/>
    </source>
</evidence>
<reference evidence="12" key="1">
    <citation type="journal article" date="2021" name="bioRxiv">
        <title>Whole Genome Assembly and Annotation of Northern Wild Rice, Zizania palustris L., Supports a Whole Genome Duplication in the Zizania Genus.</title>
        <authorList>
            <person name="Haas M."/>
            <person name="Kono T."/>
            <person name="Macchietto M."/>
            <person name="Millas R."/>
            <person name="McGilp L."/>
            <person name="Shao M."/>
            <person name="Duquette J."/>
            <person name="Hirsch C.N."/>
            <person name="Kimball J."/>
        </authorList>
    </citation>
    <scope>NUCLEOTIDE SEQUENCE</scope>
    <source>
        <tissue evidence="12">Fresh leaf tissue</tissue>
    </source>
</reference>
<dbReference type="AlphaFoldDB" id="A0A8J5SLY6"/>
<dbReference type="Proteomes" id="UP000729402">
    <property type="component" value="Unassembled WGS sequence"/>
</dbReference>
<comment type="subcellular location">
    <subcellularLocation>
        <location evidence="1 11">Endoplasmic reticulum membrane</location>
        <topology evidence="1 11">Multi-pass membrane protein</topology>
    </subcellularLocation>
</comment>